<feature type="domain" description="RPAP1 N-terminal" evidence="4">
    <location>
        <begin position="112"/>
        <end position="155"/>
    </location>
</feature>
<dbReference type="EMBL" id="KB822719">
    <property type="protein sequence ID" value="ETN41382.1"/>
    <property type="molecule type" value="Genomic_DNA"/>
</dbReference>
<reference evidence="5 6" key="1">
    <citation type="submission" date="2013-03" db="EMBL/GenBank/DDBJ databases">
        <title>The Genome Sequence of Phialophora europaea CBS 101466.</title>
        <authorList>
            <consortium name="The Broad Institute Genomics Platform"/>
            <person name="Cuomo C."/>
            <person name="de Hoog S."/>
            <person name="Gorbushina A."/>
            <person name="Walker B."/>
            <person name="Young S.K."/>
            <person name="Zeng Q."/>
            <person name="Gargeya S."/>
            <person name="Fitzgerald M."/>
            <person name="Haas B."/>
            <person name="Abouelleil A."/>
            <person name="Allen A.W."/>
            <person name="Alvarado L."/>
            <person name="Arachchi H.M."/>
            <person name="Berlin A.M."/>
            <person name="Chapman S.B."/>
            <person name="Gainer-Dewar J."/>
            <person name="Goldberg J."/>
            <person name="Griggs A."/>
            <person name="Gujja S."/>
            <person name="Hansen M."/>
            <person name="Howarth C."/>
            <person name="Imamovic A."/>
            <person name="Ireland A."/>
            <person name="Larimer J."/>
            <person name="McCowan C."/>
            <person name="Murphy C."/>
            <person name="Pearson M."/>
            <person name="Poon T.W."/>
            <person name="Priest M."/>
            <person name="Roberts A."/>
            <person name="Saif S."/>
            <person name="Shea T."/>
            <person name="Sisk P."/>
            <person name="Sykes S."/>
            <person name="Wortman J."/>
            <person name="Nusbaum C."/>
            <person name="Birren B."/>
        </authorList>
    </citation>
    <scope>NUCLEOTIDE SEQUENCE [LARGE SCALE GENOMIC DNA]</scope>
    <source>
        <strain evidence="5 6">CBS 101466</strain>
    </source>
</reference>
<feature type="region of interest" description="Disordered" evidence="2">
    <location>
        <begin position="99"/>
        <end position="120"/>
    </location>
</feature>
<accession>W2RY80</accession>
<dbReference type="Pfam" id="PF08620">
    <property type="entry name" value="RPAP1_C"/>
    <property type="match status" value="1"/>
</dbReference>
<feature type="domain" description="RPAP1 C-terminal" evidence="3">
    <location>
        <begin position="299"/>
        <end position="366"/>
    </location>
</feature>
<evidence type="ECO:0000256" key="2">
    <source>
        <dbReference type="SAM" id="MobiDB-lite"/>
    </source>
</evidence>
<dbReference type="PANTHER" id="PTHR21483">
    <property type="entry name" value="RNA POLYMERASE II-ASSOCIATED PROTEIN 1"/>
    <property type="match status" value="1"/>
</dbReference>
<dbReference type="InterPro" id="IPR013930">
    <property type="entry name" value="RPAP1_N"/>
</dbReference>
<evidence type="ECO:0008006" key="7">
    <source>
        <dbReference type="Google" id="ProtNLM"/>
    </source>
</evidence>
<evidence type="ECO:0000259" key="4">
    <source>
        <dbReference type="Pfam" id="PF08621"/>
    </source>
</evidence>
<feature type="compositionally biased region" description="Basic and acidic residues" evidence="2">
    <location>
        <begin position="107"/>
        <end position="120"/>
    </location>
</feature>
<dbReference type="AlphaFoldDB" id="W2RY80"/>
<dbReference type="STRING" id="1220924.W2RY80"/>
<dbReference type="RefSeq" id="XP_008715891.1">
    <property type="nucleotide sequence ID" value="XM_008717669.1"/>
</dbReference>
<proteinExistence type="inferred from homology"/>
<feature type="region of interest" description="Disordered" evidence="2">
    <location>
        <begin position="151"/>
        <end position="248"/>
    </location>
</feature>
<dbReference type="FunCoup" id="W2RY80">
    <property type="interactions" value="143"/>
</dbReference>
<dbReference type="InterPro" id="IPR013929">
    <property type="entry name" value="RPAP1_C"/>
</dbReference>
<dbReference type="Proteomes" id="UP000030752">
    <property type="component" value="Unassembled WGS sequence"/>
</dbReference>
<feature type="region of interest" description="Disordered" evidence="2">
    <location>
        <begin position="34"/>
        <end position="74"/>
    </location>
</feature>
<dbReference type="PANTHER" id="PTHR21483:SF18">
    <property type="entry name" value="RNA POLYMERASE II-ASSOCIATED PROTEIN 1"/>
    <property type="match status" value="1"/>
</dbReference>
<dbReference type="InParanoid" id="W2RY80"/>
<organism evidence="5 6">
    <name type="scientific">Cyphellophora europaea (strain CBS 101466)</name>
    <name type="common">Phialophora europaea</name>
    <dbReference type="NCBI Taxonomy" id="1220924"/>
    <lineage>
        <taxon>Eukaryota</taxon>
        <taxon>Fungi</taxon>
        <taxon>Dikarya</taxon>
        <taxon>Ascomycota</taxon>
        <taxon>Pezizomycotina</taxon>
        <taxon>Eurotiomycetes</taxon>
        <taxon>Chaetothyriomycetidae</taxon>
        <taxon>Chaetothyriales</taxon>
        <taxon>Cyphellophoraceae</taxon>
        <taxon>Cyphellophora</taxon>
    </lineage>
</organism>
<keyword evidence="6" id="KW-1185">Reference proteome</keyword>
<dbReference type="Pfam" id="PF08621">
    <property type="entry name" value="RPAP1_N"/>
    <property type="match status" value="1"/>
</dbReference>
<sequence>MAISGQRFELDLDAEDFTINPIDESSLSEAFRIKDIQEHEPADVPAPPQPKATSTGFPEHKQRKVSRFKQKQEQVRHNGIEQLKSRGPSDAALAHRLSRKQGVGAEADQKTEISEENDRRIAAMSTQEIEEARAEIMGTLSPALIQRLMKRSRIDDDEMQNDINLPTPGQNVPSHPSTEVTEPPIRKDVKTAAELLSSSGAQDVQPPADIGADDPDPPPTTIHPEPSNVHFPVPPRSPSDFRPLDPNSPTFLSDLKSTYFPELSHAPSPNALEWLQSPSPQDLEASSYSPALTSYPASSIRFSFRGSLIPPATSLRLPTSLGLHHHGDAPDSAGYTIPELTLLSRSSLPNQRCVAYRTLGRILYRLGKEEFGRRGSELYEALWAEFEKERTLELVMTEAAKERGHVSAKAYATEALWLWRKGCGGERGLRKPGERMAI</sequence>
<evidence type="ECO:0000259" key="3">
    <source>
        <dbReference type="Pfam" id="PF08620"/>
    </source>
</evidence>
<protein>
    <recommendedName>
        <fullName evidence="7">RNA polymerase II-associated protein 1 N-terminal domain-containing protein</fullName>
    </recommendedName>
</protein>
<dbReference type="HOGENOM" id="CLU_031074_1_0_1"/>
<dbReference type="OrthoDB" id="348201at2759"/>
<dbReference type="InterPro" id="IPR039913">
    <property type="entry name" value="RPAP1/Rba50"/>
</dbReference>
<dbReference type="VEuPathDB" id="FungiDB:HMPREF1541_03317"/>
<name>W2RY80_CYPE1</name>
<feature type="compositionally biased region" description="Polar residues" evidence="2">
    <location>
        <begin position="161"/>
        <end position="180"/>
    </location>
</feature>
<gene>
    <name evidence="5" type="ORF">HMPREF1541_03317</name>
</gene>
<dbReference type="eggNOG" id="KOG1894">
    <property type="taxonomic scope" value="Eukaryota"/>
</dbReference>
<evidence type="ECO:0000313" key="5">
    <source>
        <dbReference type="EMBL" id="ETN41382.1"/>
    </source>
</evidence>
<evidence type="ECO:0000313" key="6">
    <source>
        <dbReference type="Proteomes" id="UP000030752"/>
    </source>
</evidence>
<evidence type="ECO:0000256" key="1">
    <source>
        <dbReference type="ARBA" id="ARBA00009953"/>
    </source>
</evidence>
<dbReference type="GO" id="GO:0006366">
    <property type="term" value="P:transcription by RNA polymerase II"/>
    <property type="evidence" value="ECO:0007669"/>
    <property type="project" value="InterPro"/>
</dbReference>
<dbReference type="GeneID" id="19970656"/>
<comment type="similarity">
    <text evidence="1">Belongs to the RPAP1 family.</text>
</comment>